<dbReference type="AlphaFoldDB" id="A0A370K7P1"/>
<dbReference type="InterPro" id="IPR041916">
    <property type="entry name" value="Anti_sigma_zinc_sf"/>
</dbReference>
<dbReference type="InterPro" id="IPR027383">
    <property type="entry name" value="Znf_put"/>
</dbReference>
<reference evidence="2 3" key="1">
    <citation type="submission" date="2018-07" db="EMBL/GenBank/DDBJ databases">
        <title>Dyella solisilvae sp. nov., isolated from the pine and broad-leaved mixed forest soil.</title>
        <authorList>
            <person name="Gao Z."/>
            <person name="Qiu L."/>
        </authorList>
    </citation>
    <scope>NUCLEOTIDE SEQUENCE [LARGE SCALE GENOMIC DNA]</scope>
    <source>
        <strain evidence="2 3">DHG54</strain>
    </source>
</reference>
<sequence length="219" mass="23555">MAGLAQGGHMNGRVIKFEGSAHAQVDRLLPWWVNGTLDEDERALVEQHLAECPPCQHEAAWLRGLQEQYAEDDAPAADVTRAARRLRRRLANETLHVHATAPTPWWRQGWRLGWLAVAQAALIIVLGASLFHQRAAGYHTLGGAEPANAVLVVVFDPQTSEAQMRQLVRDSHAHIVGGPTEAGAYLISLPSSGAAAARSQLQGSGHVTLVESLDGGAQP</sequence>
<gene>
    <name evidence="2" type="ORF">DVT68_09110</name>
</gene>
<protein>
    <recommendedName>
        <fullName evidence="1">Putative zinc-finger domain-containing protein</fullName>
    </recommendedName>
</protein>
<organism evidence="2 3">
    <name type="scientific">Dyella solisilvae</name>
    <dbReference type="NCBI Taxonomy" id="1920168"/>
    <lineage>
        <taxon>Bacteria</taxon>
        <taxon>Pseudomonadati</taxon>
        <taxon>Pseudomonadota</taxon>
        <taxon>Gammaproteobacteria</taxon>
        <taxon>Lysobacterales</taxon>
        <taxon>Rhodanobacteraceae</taxon>
        <taxon>Dyella</taxon>
    </lineage>
</organism>
<comment type="caution">
    <text evidence="2">The sequence shown here is derived from an EMBL/GenBank/DDBJ whole genome shotgun (WGS) entry which is preliminary data.</text>
</comment>
<evidence type="ECO:0000313" key="3">
    <source>
        <dbReference type="Proteomes" id="UP000254711"/>
    </source>
</evidence>
<evidence type="ECO:0000313" key="2">
    <source>
        <dbReference type="EMBL" id="RDI98669.1"/>
    </source>
</evidence>
<dbReference type="Proteomes" id="UP000254711">
    <property type="component" value="Unassembled WGS sequence"/>
</dbReference>
<evidence type="ECO:0000259" key="1">
    <source>
        <dbReference type="Pfam" id="PF13490"/>
    </source>
</evidence>
<keyword evidence="3" id="KW-1185">Reference proteome</keyword>
<dbReference type="Gene3D" id="1.10.10.1320">
    <property type="entry name" value="Anti-sigma factor, zinc-finger domain"/>
    <property type="match status" value="1"/>
</dbReference>
<accession>A0A370K7P1</accession>
<feature type="domain" description="Putative zinc-finger" evidence="1">
    <location>
        <begin position="24"/>
        <end position="56"/>
    </location>
</feature>
<dbReference type="EMBL" id="QQSY01000002">
    <property type="protein sequence ID" value="RDI98669.1"/>
    <property type="molecule type" value="Genomic_DNA"/>
</dbReference>
<proteinExistence type="predicted"/>
<name>A0A370K7P1_9GAMM</name>
<dbReference type="Pfam" id="PF13490">
    <property type="entry name" value="zf-HC2"/>
    <property type="match status" value="1"/>
</dbReference>